<accession>A0A914L9L1</accession>
<feature type="region of interest" description="Disordered" evidence="1">
    <location>
        <begin position="342"/>
        <end position="378"/>
    </location>
</feature>
<evidence type="ECO:0000256" key="3">
    <source>
        <dbReference type="SAM" id="SignalP"/>
    </source>
</evidence>
<dbReference type="Proteomes" id="UP000887563">
    <property type="component" value="Unplaced"/>
</dbReference>
<feature type="chain" id="PRO_5037984973" evidence="3">
    <location>
        <begin position="37"/>
        <end position="657"/>
    </location>
</feature>
<dbReference type="AlphaFoldDB" id="A0A914L9L1"/>
<keyword evidence="3" id="KW-0732">Signal</keyword>
<feature type="region of interest" description="Disordered" evidence="1">
    <location>
        <begin position="623"/>
        <end position="657"/>
    </location>
</feature>
<evidence type="ECO:0000313" key="4">
    <source>
        <dbReference type="Proteomes" id="UP000887563"/>
    </source>
</evidence>
<name>A0A914L9L1_MELIC</name>
<sequence length="657" mass="73167">MLGLLPLELDTGPWTRKSSTLCSLLLLTIAELAVLGQDNSEIVGLGKHTKDGNKQVTLADNTVIANRANFDDLADCNFRKLYPDACDVTIEDKYIELRYNKGSNGCTVDLLSRNKLNDNTIKFTTGVRGHGGRLLKCLDENPNFYKSHNNILPFVYSKNNKDIEKLNNGQHRNDTACSMKTICDGMMGKCMQWTSLEVSWSRAMGQVYAFTHLVGEMVDQRVTQYQPIDEQRSNVTFNLTISSVSAFTMNFSKPEHFNAADNAVCVQKETPIAEPVTWTITNDGELNGKRLLVFSLLRQNATFVYTDGGKIGGHPDGPDCELFVRFATTDYSLLVVNTSATTTPPTTTTTAATTGAPETTTSEPPVTTTDFSTSPLTTPAATKYSSIRTTSQAATKCPEQREECGGAPYLAIGIAAAGLFVGIVIAVLVWLWMKNKAGKDEKKGGKQDAERAEEERLLALYKAEEKAKGKKVVGTFAAWKKNRKELKSAVELPSIENEIAAIWKKVEKKKAMDKMQYLVDQFEKQKEKELFEREYKPELKKKGLAAVGSFEEWKKNKNIAATFTLDDGTRTAIEYEQPKVIEKIVEVERVIIEKADEWTIEENPTIEEQERLAEIKAANRGAVDGVEVPMSEEEPEPVDERWIPPSEPNNNNPREEI</sequence>
<protein>
    <submittedName>
        <fullName evidence="5">Uncharacterized protein</fullName>
    </submittedName>
</protein>
<feature type="transmembrane region" description="Helical" evidence="2">
    <location>
        <begin position="409"/>
        <end position="433"/>
    </location>
</feature>
<keyword evidence="2" id="KW-0812">Transmembrane</keyword>
<evidence type="ECO:0000313" key="5">
    <source>
        <dbReference type="WBParaSite" id="Minc3s00294g09584"/>
    </source>
</evidence>
<feature type="signal peptide" evidence="3">
    <location>
        <begin position="1"/>
        <end position="36"/>
    </location>
</feature>
<proteinExistence type="predicted"/>
<keyword evidence="2" id="KW-1133">Transmembrane helix</keyword>
<evidence type="ECO:0000256" key="1">
    <source>
        <dbReference type="SAM" id="MobiDB-lite"/>
    </source>
</evidence>
<organism evidence="4 5">
    <name type="scientific">Meloidogyne incognita</name>
    <name type="common">Southern root-knot nematode worm</name>
    <name type="synonym">Oxyuris incognita</name>
    <dbReference type="NCBI Taxonomy" id="6306"/>
    <lineage>
        <taxon>Eukaryota</taxon>
        <taxon>Metazoa</taxon>
        <taxon>Ecdysozoa</taxon>
        <taxon>Nematoda</taxon>
        <taxon>Chromadorea</taxon>
        <taxon>Rhabditida</taxon>
        <taxon>Tylenchina</taxon>
        <taxon>Tylenchomorpha</taxon>
        <taxon>Tylenchoidea</taxon>
        <taxon>Meloidogynidae</taxon>
        <taxon>Meloidogyninae</taxon>
        <taxon>Meloidogyne</taxon>
        <taxon>Meloidogyne incognita group</taxon>
    </lineage>
</organism>
<keyword evidence="4" id="KW-1185">Reference proteome</keyword>
<reference evidence="5" key="1">
    <citation type="submission" date="2022-11" db="UniProtKB">
        <authorList>
            <consortium name="WormBaseParasite"/>
        </authorList>
    </citation>
    <scope>IDENTIFICATION</scope>
</reference>
<evidence type="ECO:0000256" key="2">
    <source>
        <dbReference type="SAM" id="Phobius"/>
    </source>
</evidence>
<feature type="compositionally biased region" description="Low complexity" evidence="1">
    <location>
        <begin position="648"/>
        <end position="657"/>
    </location>
</feature>
<keyword evidence="2" id="KW-0472">Membrane</keyword>
<dbReference type="WBParaSite" id="Minc3s00294g09584">
    <property type="protein sequence ID" value="Minc3s00294g09584"/>
    <property type="gene ID" value="Minc3s00294g09584"/>
</dbReference>